<organism evidence="1 2">
    <name type="scientific">Candidatus Kaiserbacteria bacterium CG10_big_fil_rev_8_21_14_0_10_59_10</name>
    <dbReference type="NCBI Taxonomy" id="1974612"/>
    <lineage>
        <taxon>Bacteria</taxon>
        <taxon>Candidatus Kaiseribacteriota</taxon>
    </lineage>
</organism>
<evidence type="ECO:0000313" key="2">
    <source>
        <dbReference type="Proteomes" id="UP000231379"/>
    </source>
</evidence>
<name>A0A2H0U857_9BACT</name>
<accession>A0A2H0U857</accession>
<sequence length="75" mass="8402">MFRISSGLYKAALAAVNKLPAEKTLNGEIEIAFEHGGSRYLLVSHSRPVEGIEYGRFKLGQRELRLLLMPNGERT</sequence>
<dbReference type="Proteomes" id="UP000231379">
    <property type="component" value="Unassembled WGS sequence"/>
</dbReference>
<proteinExistence type="predicted"/>
<reference evidence="2" key="1">
    <citation type="submission" date="2017-09" db="EMBL/GenBank/DDBJ databases">
        <title>Depth-based differentiation of microbial function through sediment-hosted aquifers and enrichment of novel symbionts in the deep terrestrial subsurface.</title>
        <authorList>
            <person name="Probst A.J."/>
            <person name="Ladd B."/>
            <person name="Jarett J.K."/>
            <person name="Geller-Mcgrath D.E."/>
            <person name="Sieber C.M.K."/>
            <person name="Emerson J.B."/>
            <person name="Anantharaman K."/>
            <person name="Thomas B.C."/>
            <person name="Malmstrom R."/>
            <person name="Stieglmeier M."/>
            <person name="Klingl A."/>
            <person name="Woyke T."/>
            <person name="Ryan C.M."/>
            <person name="Banfield J.F."/>
        </authorList>
    </citation>
    <scope>NUCLEOTIDE SEQUENCE [LARGE SCALE GENOMIC DNA]</scope>
</reference>
<protein>
    <submittedName>
        <fullName evidence="1">Uncharacterized protein</fullName>
    </submittedName>
</protein>
<dbReference type="AlphaFoldDB" id="A0A2H0U857"/>
<comment type="caution">
    <text evidence="1">The sequence shown here is derived from an EMBL/GenBank/DDBJ whole genome shotgun (WGS) entry which is preliminary data.</text>
</comment>
<gene>
    <name evidence="1" type="ORF">COU20_01390</name>
</gene>
<evidence type="ECO:0000313" key="1">
    <source>
        <dbReference type="EMBL" id="PIR82599.1"/>
    </source>
</evidence>
<dbReference type="EMBL" id="PFBM01000010">
    <property type="protein sequence ID" value="PIR82599.1"/>
    <property type="molecule type" value="Genomic_DNA"/>
</dbReference>